<organismHost>
    <name type="scientific">Aedes pseudoscutellaris</name>
    <name type="common">Mosquito</name>
    <name type="synonym">Stegomyia pseudoscutellaris</name>
    <dbReference type="NCBI Taxonomy" id="316597"/>
</organismHost>
<organism evidence="3">
    <name type="scientific">Aedes pseudoscutellaris reovirus</name>
    <name type="common">ApRV</name>
    <dbReference type="NCBI Taxonomy" id="341721"/>
    <lineage>
        <taxon>Viruses</taxon>
        <taxon>Riboviria</taxon>
        <taxon>Orthornavirae</taxon>
        <taxon>Duplornaviricota</taxon>
        <taxon>Resentoviricetes</taxon>
        <taxon>Reovirales</taxon>
        <taxon>Spinareoviridae</taxon>
        <taxon>Dinovernavirus</taxon>
    </lineage>
</organism>
<accession>A0A679E2E5</accession>
<evidence type="ECO:0000259" key="1">
    <source>
        <dbReference type="Pfam" id="PF22209"/>
    </source>
</evidence>
<evidence type="ECO:0000313" key="3">
    <source>
        <dbReference type="EMBL" id="BBN21017.1"/>
    </source>
</evidence>
<dbReference type="InterPro" id="IPR054006">
    <property type="entry name" value="RdRP_N"/>
</dbReference>
<dbReference type="InterPro" id="IPR054002">
    <property type="entry name" value="RdRP_C"/>
</dbReference>
<feature type="domain" description="RNA-directed RNA polymerase N-terminal" evidence="1">
    <location>
        <begin position="72"/>
        <end position="310"/>
    </location>
</feature>
<dbReference type="Pfam" id="PF22212">
    <property type="entry name" value="CPV_RdRP_pol_dom"/>
    <property type="match status" value="1"/>
</dbReference>
<feature type="domain" description="RNA-directed RNA polymerase C-terminal" evidence="2">
    <location>
        <begin position="890"/>
        <end position="1223"/>
    </location>
</feature>
<dbReference type="EMBL" id="LC496849">
    <property type="protein sequence ID" value="BBN21017.1"/>
    <property type="molecule type" value="Genomic_RNA"/>
</dbReference>
<proteinExistence type="predicted"/>
<evidence type="ECO:0000259" key="2">
    <source>
        <dbReference type="Pfam" id="PF22213"/>
    </source>
</evidence>
<protein>
    <submittedName>
        <fullName evidence="3">VP2</fullName>
    </submittedName>
</protein>
<dbReference type="Pfam" id="PF22213">
    <property type="entry name" value="CPV_RdRP_C"/>
    <property type="match status" value="1"/>
</dbReference>
<sequence>MATEPNEINLRMTQTRMKQIEDTTFKIRRKHDDMYTYLINDTEAIEMYPDTETPFRMKSSLNNTYIQVKCQVPKLITQPPLYNNDMYPLNHNNTNFLEDRPFNYLCNFDWFEFLSRTKDELGMHYNMIRDLISMSSQTRYSNIWSNISGIIMYLRQYERGFALRSILVRLLTYWNNFPFFDTWDGFKDVMPKTSTAWPLLFYAFMSVAFDYICENISEGDAIVCFQNHLENAQIGYQDTKLEKKNGYTLWLKYECHNLRVALTPRYDYTGTVYGNFLKDTTEYIITNEFQENEVKMKSLLNPSFYKILQQLRKEIKTVEDIIRLLTICYSARDDRTYYGTLMELAISKAIKPQVAGSIVPKPIPTSWLQKDPKIVISAKYPSTSFLSQMQEFYRRYYPALQREIDVHALSASFINFLSTASAGVGIELPEEIVNMVKDKRLLYLLKKGSGKRVLQEALLVEKYNDLDPIISDFVRLIKIVVRKQIERRQRGIAGIPNNVLKINQVTYEANKPFSKIARAPSHGKQSGNASDIHDLLFYTTQEDISHIEINGKRQMRGIVISSADVKGMDTHIQINAAMNQHFGAIEILDGIQYDVGPFRQTRAVIQDIQGNVYERNLNGGQQAIAFGLANFSQTTGINSKYFGQIPNQEGTFPSGLITTSNHHTQMLTLLIETAVIAFTNEFGKSIAIAHLMILGDDVSLMLHGNDKDVNFFMKYLVEKFSQLGLILERDESRNFGVFLQQHVINGRFNGFSNRIAIFTSEDYKTRKSVQESCTEYNALIDDVIFRTYNVRKLLQFQRIHQFVVLSKYIFRVQNYKYEKLKAKLATRLNVFEYDLKVHNNSHENVQNQNMLRFIGIQIPYTYFQCSGGGEIPPESFQRKDGSFTYEYSIYSPKGKWLRKFLYDVSCTSDDNKFRIDDEVMKLYNLDVCDFLIHYNMLNIQEEIRATIIDRELISKLAMNLESLENSNARMISRRASESLRSMGIRLPANGVYGYQINERLVKVLQNIQQSDYEVKMVGDALFTAIMERFDSHKVRIEKGDILHNFTLDFSDKSDRLVINKKMIALHNISISKNMAPYSDAWMLYTCLDHTYNASSELSTALAHSQGHFKSFQYDRDMFAESVKIASKHGIGSLPMELFFEASNIRDSAQLKWIEAIKYYIQFKDYLYPYSINPRRLFFIPEQVSSVSNLLNQDNIPADANKKALMFRRAYAYVLSHPFRISGAKAIFVDDRIS</sequence>
<dbReference type="Pfam" id="PF22209">
    <property type="entry name" value="CPV_RdRP_N"/>
    <property type="match status" value="1"/>
</dbReference>
<name>A0A679E2E5_APRV</name>
<dbReference type="Gene3D" id="3.90.1850.10">
    <property type="entry name" value="RNA-directed RNA polymerase lambda-3"/>
    <property type="match status" value="1"/>
</dbReference>
<reference evidence="3" key="1">
    <citation type="journal article" date="2020" name="Viruses">
        <title>Entomological Assessment of the Status and Risk of Mosquito-borne Arboviral Transmission in Ghana.</title>
        <authorList>
            <person name="Amoa-Bosompem M."/>
            <person name="Kobayashi D."/>
            <person name="Murota K."/>
            <person name="Faizah A.N."/>
            <person name="Itokawa K."/>
            <person name="Fujita R."/>
            <person name="Osei J.H.N."/>
            <person name="Agbosu E."/>
            <person name="Pratt D."/>
            <person name="Kimura S."/>
            <person name="Kwofie K.D."/>
            <person name="Ohashi M."/>
            <person name="Bonney J.H.K."/>
            <person name="Dadzie S."/>
            <person name="Sasaki T."/>
            <person name="Ohta N."/>
            <person name="Isawa H."/>
            <person name="Sawabe K."/>
            <person name="Iwanaga S."/>
        </authorList>
    </citation>
    <scope>NUCLEOTIDE SEQUENCE</scope>
    <source>
        <strain evidence="3">15AC18</strain>
    </source>
</reference>